<evidence type="ECO:0000256" key="2">
    <source>
        <dbReference type="PROSITE-ProRule" id="PRU00169"/>
    </source>
</evidence>
<dbReference type="SUPFAM" id="SSF52172">
    <property type="entry name" value="CheY-like"/>
    <property type="match status" value="1"/>
</dbReference>
<accession>A0ABU5DVR4</accession>
<protein>
    <submittedName>
        <fullName evidence="4">Response regulator</fullName>
    </submittedName>
</protein>
<dbReference type="Pfam" id="PF00072">
    <property type="entry name" value="Response_reg"/>
    <property type="match status" value="1"/>
</dbReference>
<dbReference type="Proteomes" id="UP001271769">
    <property type="component" value="Unassembled WGS sequence"/>
</dbReference>
<feature type="modified residue" description="4-aspartylphosphate" evidence="2">
    <location>
        <position position="56"/>
    </location>
</feature>
<dbReference type="CDD" id="cd00156">
    <property type="entry name" value="REC"/>
    <property type="match status" value="1"/>
</dbReference>
<evidence type="ECO:0000256" key="1">
    <source>
        <dbReference type="ARBA" id="ARBA00022553"/>
    </source>
</evidence>
<keyword evidence="5" id="KW-1185">Reference proteome</keyword>
<sequence length="124" mass="13502">MKTDPKRILIIDDDQGFRDFARDAAATQGWVVETAANGREGCLAFANFNPDVVILDIVMPKMDGFEVLDWLSEARAQCRIILLTGYNPSYATMAEQLGEAKGLPAVTMLTKPVRLTALVAAIAT</sequence>
<gene>
    <name evidence="4" type="ORF">SMD31_05200</name>
</gene>
<evidence type="ECO:0000313" key="4">
    <source>
        <dbReference type="EMBL" id="MDY0871303.1"/>
    </source>
</evidence>
<evidence type="ECO:0000313" key="5">
    <source>
        <dbReference type="Proteomes" id="UP001271769"/>
    </source>
</evidence>
<comment type="caution">
    <text evidence="4">The sequence shown here is derived from an EMBL/GenBank/DDBJ whole genome shotgun (WGS) entry which is preliminary data.</text>
</comment>
<dbReference type="InterPro" id="IPR011006">
    <property type="entry name" value="CheY-like_superfamily"/>
</dbReference>
<organism evidence="4 5">
    <name type="scientific">Dongia rigui</name>
    <dbReference type="NCBI Taxonomy" id="940149"/>
    <lineage>
        <taxon>Bacteria</taxon>
        <taxon>Pseudomonadati</taxon>
        <taxon>Pseudomonadota</taxon>
        <taxon>Alphaproteobacteria</taxon>
        <taxon>Rhodospirillales</taxon>
        <taxon>Dongiaceae</taxon>
        <taxon>Dongia</taxon>
    </lineage>
</organism>
<reference evidence="4 5" key="1">
    <citation type="journal article" date="2013" name="Antonie Van Leeuwenhoek">
        <title>Dongia rigui sp. nov., isolated from freshwater of a large wetland in Korea.</title>
        <authorList>
            <person name="Baik K.S."/>
            <person name="Hwang Y.M."/>
            <person name="Choi J.S."/>
            <person name="Kwon J."/>
            <person name="Seong C.N."/>
        </authorList>
    </citation>
    <scope>NUCLEOTIDE SEQUENCE [LARGE SCALE GENOMIC DNA]</scope>
    <source>
        <strain evidence="4 5">04SU4-P</strain>
    </source>
</reference>
<keyword evidence="1 2" id="KW-0597">Phosphoprotein</keyword>
<dbReference type="PANTHER" id="PTHR44591:SF3">
    <property type="entry name" value="RESPONSE REGULATORY DOMAIN-CONTAINING PROTEIN"/>
    <property type="match status" value="1"/>
</dbReference>
<feature type="domain" description="Response regulatory" evidence="3">
    <location>
        <begin position="7"/>
        <end position="124"/>
    </location>
</feature>
<dbReference type="SMART" id="SM00448">
    <property type="entry name" value="REC"/>
    <property type="match status" value="1"/>
</dbReference>
<proteinExistence type="predicted"/>
<dbReference type="PROSITE" id="PS50110">
    <property type="entry name" value="RESPONSE_REGULATORY"/>
    <property type="match status" value="1"/>
</dbReference>
<dbReference type="Gene3D" id="3.40.50.2300">
    <property type="match status" value="1"/>
</dbReference>
<dbReference type="RefSeq" id="WP_320499733.1">
    <property type="nucleotide sequence ID" value="NZ_JAXCLX010000001.1"/>
</dbReference>
<evidence type="ECO:0000259" key="3">
    <source>
        <dbReference type="PROSITE" id="PS50110"/>
    </source>
</evidence>
<dbReference type="PANTHER" id="PTHR44591">
    <property type="entry name" value="STRESS RESPONSE REGULATOR PROTEIN 1"/>
    <property type="match status" value="1"/>
</dbReference>
<dbReference type="EMBL" id="JAXCLX010000001">
    <property type="protein sequence ID" value="MDY0871303.1"/>
    <property type="molecule type" value="Genomic_DNA"/>
</dbReference>
<name>A0ABU5DVR4_9PROT</name>
<dbReference type="InterPro" id="IPR001789">
    <property type="entry name" value="Sig_transdc_resp-reg_receiver"/>
</dbReference>
<dbReference type="InterPro" id="IPR050595">
    <property type="entry name" value="Bact_response_regulator"/>
</dbReference>